<dbReference type="PANTHER" id="PTHR46481">
    <property type="entry name" value="ZINC FINGER BED DOMAIN-CONTAINING PROTEIN 4"/>
    <property type="match status" value="1"/>
</dbReference>
<protein>
    <submittedName>
        <fullName evidence="1">Uncharacterized protein</fullName>
    </submittedName>
</protein>
<dbReference type="Proteomes" id="UP001341281">
    <property type="component" value="Chromosome 02"/>
</dbReference>
<dbReference type="InterPro" id="IPR052035">
    <property type="entry name" value="ZnF_BED_domain_contain"/>
</dbReference>
<keyword evidence="2" id="KW-1185">Reference proteome</keyword>
<dbReference type="PANTHER" id="PTHR46481:SF5">
    <property type="entry name" value="OS08G0393150 PROTEIN"/>
    <property type="match status" value="1"/>
</dbReference>
<accession>A0AAQ3PSZ4</accession>
<proteinExistence type="predicted"/>
<reference evidence="1 2" key="1">
    <citation type="submission" date="2024-02" db="EMBL/GenBank/DDBJ databases">
        <title>High-quality chromosome-scale genome assembly of Pensacola bahiagrass (Paspalum notatum Flugge var. saurae).</title>
        <authorList>
            <person name="Vega J.M."/>
            <person name="Podio M."/>
            <person name="Orjuela J."/>
            <person name="Siena L.A."/>
            <person name="Pessino S.C."/>
            <person name="Combes M.C."/>
            <person name="Mariac C."/>
            <person name="Albertini E."/>
            <person name="Pupilli F."/>
            <person name="Ortiz J.P.A."/>
            <person name="Leblanc O."/>
        </authorList>
    </citation>
    <scope>NUCLEOTIDE SEQUENCE [LARGE SCALE GENOMIC DNA]</scope>
    <source>
        <strain evidence="1">R1</strain>
        <tissue evidence="1">Leaf</tissue>
    </source>
</reference>
<evidence type="ECO:0000313" key="1">
    <source>
        <dbReference type="EMBL" id="WVZ56155.1"/>
    </source>
</evidence>
<dbReference type="InterPro" id="IPR012337">
    <property type="entry name" value="RNaseH-like_sf"/>
</dbReference>
<sequence length="169" mass="19657">MDIISKFRIHGCDKLRKKIIWFKELEYPHSGYAISDELVLCMNDWGIRDKLFTLPLDNDGITLIHPAIEKIHELLKHINSSISRLQAFNTIAIGMGLKPKFGIYLDIPNRWNSTFKMLMEALKYKVALNSYAHRIFEVSPSEEEWEKAEAICEFFKAFEELTLLVSAHI</sequence>
<dbReference type="SUPFAM" id="SSF53098">
    <property type="entry name" value="Ribonuclease H-like"/>
    <property type="match status" value="1"/>
</dbReference>
<dbReference type="AlphaFoldDB" id="A0AAQ3PSZ4"/>
<evidence type="ECO:0000313" key="2">
    <source>
        <dbReference type="Proteomes" id="UP001341281"/>
    </source>
</evidence>
<gene>
    <name evidence="1" type="ORF">U9M48_006726</name>
</gene>
<name>A0AAQ3PSZ4_PASNO</name>
<organism evidence="1 2">
    <name type="scientific">Paspalum notatum var. saurae</name>
    <dbReference type="NCBI Taxonomy" id="547442"/>
    <lineage>
        <taxon>Eukaryota</taxon>
        <taxon>Viridiplantae</taxon>
        <taxon>Streptophyta</taxon>
        <taxon>Embryophyta</taxon>
        <taxon>Tracheophyta</taxon>
        <taxon>Spermatophyta</taxon>
        <taxon>Magnoliopsida</taxon>
        <taxon>Liliopsida</taxon>
        <taxon>Poales</taxon>
        <taxon>Poaceae</taxon>
        <taxon>PACMAD clade</taxon>
        <taxon>Panicoideae</taxon>
        <taxon>Andropogonodae</taxon>
        <taxon>Paspaleae</taxon>
        <taxon>Paspalinae</taxon>
        <taxon>Paspalum</taxon>
    </lineage>
</organism>
<dbReference type="EMBL" id="CP144746">
    <property type="protein sequence ID" value="WVZ56155.1"/>
    <property type="molecule type" value="Genomic_DNA"/>
</dbReference>